<evidence type="ECO:0000313" key="2">
    <source>
        <dbReference type="EMBL" id="KAJ7669761.1"/>
    </source>
</evidence>
<reference evidence="2" key="1">
    <citation type="submission" date="2023-03" db="EMBL/GenBank/DDBJ databases">
        <title>Massive genome expansion in bonnet fungi (Mycena s.s.) driven by repeated elements and novel gene families across ecological guilds.</title>
        <authorList>
            <consortium name="Lawrence Berkeley National Laboratory"/>
            <person name="Harder C.B."/>
            <person name="Miyauchi S."/>
            <person name="Viragh M."/>
            <person name="Kuo A."/>
            <person name="Thoen E."/>
            <person name="Andreopoulos B."/>
            <person name="Lu D."/>
            <person name="Skrede I."/>
            <person name="Drula E."/>
            <person name="Henrissat B."/>
            <person name="Morin E."/>
            <person name="Kohler A."/>
            <person name="Barry K."/>
            <person name="LaButti K."/>
            <person name="Morin E."/>
            <person name="Salamov A."/>
            <person name="Lipzen A."/>
            <person name="Mereny Z."/>
            <person name="Hegedus B."/>
            <person name="Baldrian P."/>
            <person name="Stursova M."/>
            <person name="Weitz H."/>
            <person name="Taylor A."/>
            <person name="Grigoriev I.V."/>
            <person name="Nagy L.G."/>
            <person name="Martin F."/>
            <person name="Kauserud H."/>
        </authorList>
    </citation>
    <scope>NUCLEOTIDE SEQUENCE</scope>
    <source>
        <strain evidence="2">CBHHK067</strain>
    </source>
</reference>
<dbReference type="AlphaFoldDB" id="A0AAD7G8E7"/>
<keyword evidence="3" id="KW-1185">Reference proteome</keyword>
<proteinExistence type="predicted"/>
<accession>A0AAD7G8E7</accession>
<protein>
    <submittedName>
        <fullName evidence="2">Uncharacterized protein</fullName>
    </submittedName>
</protein>
<feature type="region of interest" description="Disordered" evidence="1">
    <location>
        <begin position="1"/>
        <end position="21"/>
    </location>
</feature>
<comment type="caution">
    <text evidence="2">The sequence shown here is derived from an EMBL/GenBank/DDBJ whole genome shotgun (WGS) entry which is preliminary data.</text>
</comment>
<gene>
    <name evidence="2" type="ORF">B0H17DRAFT_1335701</name>
</gene>
<dbReference type="EMBL" id="JARKIE010000184">
    <property type="protein sequence ID" value="KAJ7669761.1"/>
    <property type="molecule type" value="Genomic_DNA"/>
</dbReference>
<organism evidence="2 3">
    <name type="scientific">Mycena rosella</name>
    <name type="common">Pink bonnet</name>
    <name type="synonym">Agaricus rosellus</name>
    <dbReference type="NCBI Taxonomy" id="1033263"/>
    <lineage>
        <taxon>Eukaryota</taxon>
        <taxon>Fungi</taxon>
        <taxon>Dikarya</taxon>
        <taxon>Basidiomycota</taxon>
        <taxon>Agaricomycotina</taxon>
        <taxon>Agaricomycetes</taxon>
        <taxon>Agaricomycetidae</taxon>
        <taxon>Agaricales</taxon>
        <taxon>Marasmiineae</taxon>
        <taxon>Mycenaceae</taxon>
        <taxon>Mycena</taxon>
    </lineage>
</organism>
<evidence type="ECO:0000256" key="1">
    <source>
        <dbReference type="SAM" id="MobiDB-lite"/>
    </source>
</evidence>
<dbReference type="Proteomes" id="UP001221757">
    <property type="component" value="Unassembled WGS sequence"/>
</dbReference>
<evidence type="ECO:0000313" key="3">
    <source>
        <dbReference type="Proteomes" id="UP001221757"/>
    </source>
</evidence>
<sequence length="240" mass="26575">MPTEMHFMGASGVTPRSSGGLSQRPRIALIPGHLIVVARTTPGLMGISVLEIDSVHQQLRSLRHIDWESTTPLSAIRPLYTDTAPLDAKLFPESAEFRLSVYESPLTHRKFNIHMHVWHAPSTNTRTPSPLRRLLSRKSSSQVLPAAALLRFSLNLSSIPSVWTRRAPAAVRLPACFPDFEYAGLDMQMVGQHATTTLGAPRSAQITLPELISRSHMHMGAHSGALTMVLPFEIVVRYYE</sequence>
<name>A0AAD7G8E7_MYCRO</name>